<accession>A6K1Y5</accession>
<gene>
    <name evidence="1" type="ORF">rCG_42708</name>
</gene>
<reference evidence="1 2" key="1">
    <citation type="submission" date="2005-07" db="EMBL/GenBank/DDBJ databases">
        <authorList>
            <person name="Mural R.J."/>
            <person name="Li P.W."/>
            <person name="Adams M.D."/>
            <person name="Amanatides P.G."/>
            <person name="Baden-Tillson H."/>
            <person name="Barnstead M."/>
            <person name="Chin S.H."/>
            <person name="Dew I."/>
            <person name="Evans C.A."/>
            <person name="Ferriera S."/>
            <person name="Flanigan M."/>
            <person name="Fosler C."/>
            <person name="Glodek A."/>
            <person name="Gu Z."/>
            <person name="Holt R.A."/>
            <person name="Jennings D."/>
            <person name="Kraft C.L."/>
            <person name="Lu F."/>
            <person name="Nguyen T."/>
            <person name="Nusskern D.R."/>
            <person name="Pfannkoch C.M."/>
            <person name="Sitter C."/>
            <person name="Sutton G.G."/>
            <person name="Venter J.C."/>
            <person name="Wang Z."/>
            <person name="Woodage T."/>
            <person name="Zheng X.H."/>
            <person name="Zhong F."/>
        </authorList>
    </citation>
    <scope>NUCLEOTIDE SEQUENCE [LARGE SCALE GENOMIC DNA]</scope>
    <source>
        <strain>BN</strain>
        <strain evidence="2">Sprague-Dawley</strain>
    </source>
</reference>
<name>A6K1Y5_RAT</name>
<dbReference type="AlphaFoldDB" id="A6K1Y5"/>
<evidence type="ECO:0000313" key="2">
    <source>
        <dbReference type="Proteomes" id="UP000234681"/>
    </source>
</evidence>
<proteinExistence type="predicted"/>
<sequence>MIPESQEVVAEPTHLLLESLFLGRPGTPDLMSGQLAKPVTPYWLDAQIGQEVWLMVGLSKSDE</sequence>
<dbReference type="Proteomes" id="UP000234681">
    <property type="component" value="Chromosome 12"/>
</dbReference>
<protein>
    <submittedName>
        <fullName evidence="1">RCG42708, isoform CRA_c</fullName>
    </submittedName>
</protein>
<evidence type="ECO:0000313" key="1">
    <source>
        <dbReference type="EMBL" id="EDL89793.1"/>
    </source>
</evidence>
<organism evidence="1 2">
    <name type="scientific">Rattus norvegicus</name>
    <name type="common">Rat</name>
    <dbReference type="NCBI Taxonomy" id="10116"/>
    <lineage>
        <taxon>Eukaryota</taxon>
        <taxon>Metazoa</taxon>
        <taxon>Chordata</taxon>
        <taxon>Craniata</taxon>
        <taxon>Vertebrata</taxon>
        <taxon>Euteleostomi</taxon>
        <taxon>Mammalia</taxon>
        <taxon>Eutheria</taxon>
        <taxon>Euarchontoglires</taxon>
        <taxon>Glires</taxon>
        <taxon>Rodentia</taxon>
        <taxon>Myomorpha</taxon>
        <taxon>Muroidea</taxon>
        <taxon>Muridae</taxon>
        <taxon>Murinae</taxon>
        <taxon>Rattus</taxon>
    </lineage>
</organism>
<dbReference type="EMBL" id="CH474012">
    <property type="protein sequence ID" value="EDL89793.1"/>
    <property type="molecule type" value="Genomic_DNA"/>
</dbReference>